<accession>A0A1W2FQL2</accession>
<dbReference type="InterPro" id="IPR011990">
    <property type="entry name" value="TPR-like_helical_dom_sf"/>
</dbReference>
<dbReference type="InterPro" id="IPR009003">
    <property type="entry name" value="Peptidase_S1_PA"/>
</dbReference>
<dbReference type="EMBL" id="FWYC01000020">
    <property type="protein sequence ID" value="SMD24002.1"/>
    <property type="molecule type" value="Genomic_DNA"/>
</dbReference>
<evidence type="ECO:0000313" key="4">
    <source>
        <dbReference type="Proteomes" id="UP000192840"/>
    </source>
</evidence>
<protein>
    <submittedName>
        <fullName evidence="3">Trypsin-like peptidase domain-containing protein</fullName>
    </submittedName>
</protein>
<dbReference type="eggNOG" id="COG0265">
    <property type="taxonomic scope" value="Bacteria"/>
</dbReference>
<dbReference type="STRING" id="40571.SAMN05660733_07533"/>
<dbReference type="Gene3D" id="2.40.10.120">
    <property type="match status" value="1"/>
</dbReference>
<keyword evidence="1" id="KW-0677">Repeat</keyword>
<dbReference type="OrthoDB" id="3261206at2"/>
<sequence>MTGAPLDRARVAELIVVRADGRQRGSGYRVRADAVLTAAHVVVGASSVRIRFEPDLPGERVFDAVSWWADPVSDIAVVTIAPHRGETVAQVRFGRIEDRAAVLSVEAVGFPLWKMRTDADGKRYRDSAHAHGTVAVLSNWREGTLEVVVEPAAAVAGEASPWQGMSGATLWANGHIVGVIAKHHPGDGLGRLAASRVDLALDRVDPSSGAPLREALAVVAPLTDVLPPARPDLITNAYQALMTEIAPEHLHDRGWELDELARFCAGDEPYLWWQAGPWAGKSALLAWFALHPPDGVDVVSFFVTGRWAGQSDSDAFTEAVLDQLAALVGEPPEFAMEAPARRGHLLRLLNTAAARSAESGRTLLLVVDGLDEDTGRVVGRASIANLLPRRPPPGLRVLVASRPYPDLPDDIPGDHPLRTIVPRPLPESPYARNLEGEAKHELATLLGTPGPQRDVLGLITASGGGLTQSDLEELTGRPFYELDALFSGVLGRSVAVTASEHVCLFTHDTLREQAERAYGAGLAAYRAKLHEWADSHRVLGWTEHTPIYLLRGYPKLLAALGDAQRLAACALDRSRHDRMLASTGGDALALNENLSAAALLAQAPEPDLLTLLRVAVARTELGQRNIHIPSALPGVWARLGEVDRAVALATSLIDKFNRAIALIKVVEALVETGDRDRVLRVAEEAEHAVAQIGESNMRWGELIVLADALSRSTEPERSLRMLAEVEAAVPQVGDRYDQAKLLEELARRALAQGRDDDAARFALATRDGHGQMELLRDLAGEVGTDVERALRFLVLIDYRDEREVQLRGLAKDAVAAGDDDGALRTVLEMRQPDEILGELADDAVARGELGRAGRFAFGIVTPSRRAKALCALAHAYQGTTRAAWLAAAAEALLPEITEPHEQAYVLAELAVVLPDRAAELSRAAVDVAERIDNRPFAARVLGEVAVVAARGGDHVRFAELADLAERWADGSLVSLMGLARSAAAAADHHRARRLLDVVAEDTSDEYLPWLLEQVPGIAAAIGAVDLVLRMARMNWHSADLADVLAAALEAHDDERVRRIVDEITQYRPRLAGSPSDQIPSLVRLGEDDRVLALADGVEDRWQNGYVLQAAAEIVVSAGEDDRARRFVKAIRSPGRRDDALWHLCWTLAEEEHVDRAERFADAIREARQRDPALRVLALAVDDQERALAFADRIAGRPARAFCLTELAAAADDARRARELCAAAEEVARAAASTDERDELRVHLVHALIAEDDEALVERLARATTGLDWRLEAFIALVRRAVHSGQPERARSITAEVVGIPCEESAWRFDRVVDLLLTIGDVATAEQVVADLGVVAEACGDDYLRGNLYTTLAGLAGRLGRPAEGLAHVDRLDNEASRLDALSALAYAVQDGPVLAEVKRRVLAIARDFESDVMGFWLSNAVGALAAIGSFTRAMDLVRSEDSPSYQSEALRALAEVIPDDPELLARWESAAEQIADAYARDEVFGNFVAVRGGDGPHEDALRLAGRITDPSVRAEALRCIRLMAIADGRESAGARRFVAEVLTTTEWRRALPAVAKVDLSALQRFADEVLG</sequence>
<gene>
    <name evidence="3" type="ORF">SAMN05660733_07533</name>
</gene>
<evidence type="ECO:0000313" key="3">
    <source>
        <dbReference type="EMBL" id="SMD24002.1"/>
    </source>
</evidence>
<evidence type="ECO:0000259" key="2">
    <source>
        <dbReference type="Pfam" id="PF24883"/>
    </source>
</evidence>
<dbReference type="Pfam" id="PF24883">
    <property type="entry name" value="NPHP3_N"/>
    <property type="match status" value="1"/>
</dbReference>
<feature type="domain" description="Nephrocystin 3-like N-terminal" evidence="2">
    <location>
        <begin position="266"/>
        <end position="402"/>
    </location>
</feature>
<dbReference type="Gene3D" id="1.25.40.10">
    <property type="entry name" value="Tetratricopeptide repeat domain"/>
    <property type="match status" value="2"/>
</dbReference>
<proteinExistence type="predicted"/>
<reference evidence="4" key="1">
    <citation type="submission" date="2017-04" db="EMBL/GenBank/DDBJ databases">
        <authorList>
            <person name="Varghese N."/>
            <person name="Submissions S."/>
        </authorList>
    </citation>
    <scope>NUCLEOTIDE SEQUENCE [LARGE SCALE GENOMIC DNA]</scope>
    <source>
        <strain evidence="4">DSM 44073</strain>
    </source>
</reference>
<evidence type="ECO:0000256" key="1">
    <source>
        <dbReference type="ARBA" id="ARBA00022737"/>
    </source>
</evidence>
<dbReference type="RefSeq" id="WP_030480465.1">
    <property type="nucleotide sequence ID" value="NZ_FWYC01000020.1"/>
</dbReference>
<dbReference type="Proteomes" id="UP000192840">
    <property type="component" value="Unassembled WGS sequence"/>
</dbReference>
<organism evidence="3 4">
    <name type="scientific">Lentzea albidocapillata</name>
    <dbReference type="NCBI Taxonomy" id="40571"/>
    <lineage>
        <taxon>Bacteria</taxon>
        <taxon>Bacillati</taxon>
        <taxon>Actinomycetota</taxon>
        <taxon>Actinomycetes</taxon>
        <taxon>Pseudonocardiales</taxon>
        <taxon>Pseudonocardiaceae</taxon>
        <taxon>Lentzea</taxon>
    </lineage>
</organism>
<dbReference type="InterPro" id="IPR056884">
    <property type="entry name" value="NPHP3-like_N"/>
</dbReference>
<dbReference type="eggNOG" id="COG3903">
    <property type="taxonomic scope" value="Bacteria"/>
</dbReference>
<dbReference type="Pfam" id="PF13365">
    <property type="entry name" value="Trypsin_2"/>
    <property type="match status" value="1"/>
</dbReference>
<name>A0A1W2FQL2_9PSEU</name>
<keyword evidence="4" id="KW-1185">Reference proteome</keyword>
<dbReference type="SUPFAM" id="SSF50494">
    <property type="entry name" value="Trypsin-like serine proteases"/>
    <property type="match status" value="1"/>
</dbReference>